<keyword evidence="2" id="KW-1185">Reference proteome</keyword>
<dbReference type="AlphaFoldDB" id="A0A0D9XRT7"/>
<accession>A0A0D9XRT7</accession>
<reference evidence="2" key="2">
    <citation type="submission" date="2013-12" db="EMBL/GenBank/DDBJ databases">
        <authorList>
            <person name="Yu Y."/>
            <person name="Lee S."/>
            <person name="de Baynast K."/>
            <person name="Wissotski M."/>
            <person name="Liu L."/>
            <person name="Talag J."/>
            <person name="Goicoechea J."/>
            <person name="Angelova A."/>
            <person name="Jetty R."/>
            <person name="Kudrna D."/>
            <person name="Golser W."/>
            <person name="Rivera L."/>
            <person name="Zhang J."/>
            <person name="Wing R."/>
        </authorList>
    </citation>
    <scope>NUCLEOTIDE SEQUENCE</scope>
</reference>
<reference evidence="1 2" key="1">
    <citation type="submission" date="2012-08" db="EMBL/GenBank/DDBJ databases">
        <title>Oryza genome evolution.</title>
        <authorList>
            <person name="Wing R.A."/>
        </authorList>
    </citation>
    <scope>NUCLEOTIDE SEQUENCE</scope>
</reference>
<dbReference type="EnsemblPlants" id="LPERR11G10070.1">
    <property type="protein sequence ID" value="LPERR11G10070.1"/>
    <property type="gene ID" value="LPERR11G10070"/>
</dbReference>
<dbReference type="Gramene" id="LPERR11G10070.1">
    <property type="protein sequence ID" value="LPERR11G10070.1"/>
    <property type="gene ID" value="LPERR11G10070"/>
</dbReference>
<protein>
    <submittedName>
        <fullName evidence="1">Uncharacterized protein</fullName>
    </submittedName>
</protein>
<evidence type="ECO:0000313" key="2">
    <source>
        <dbReference type="Proteomes" id="UP000032180"/>
    </source>
</evidence>
<dbReference type="HOGENOM" id="CLU_1837991_0_0_1"/>
<reference evidence="1" key="3">
    <citation type="submission" date="2015-04" db="UniProtKB">
        <authorList>
            <consortium name="EnsemblPlants"/>
        </authorList>
    </citation>
    <scope>IDENTIFICATION</scope>
</reference>
<name>A0A0D9XRT7_9ORYZ</name>
<sequence length="140" mass="15763">MALTQTPSHSHDTRGRFCHLESIQARVRGVIFPSFTLPSLPSHLNHSLILSTLHQSKKHQRNTPHTALFLPYFPASRRGLAVTAVAQCREPSPFIRLRRLAVAVAGALRSLSAPASTRRGFRGRVVFRVWSFLSCGRRWK</sequence>
<proteinExistence type="predicted"/>
<organism evidence="1 2">
    <name type="scientific">Leersia perrieri</name>
    <dbReference type="NCBI Taxonomy" id="77586"/>
    <lineage>
        <taxon>Eukaryota</taxon>
        <taxon>Viridiplantae</taxon>
        <taxon>Streptophyta</taxon>
        <taxon>Embryophyta</taxon>
        <taxon>Tracheophyta</taxon>
        <taxon>Spermatophyta</taxon>
        <taxon>Magnoliopsida</taxon>
        <taxon>Liliopsida</taxon>
        <taxon>Poales</taxon>
        <taxon>Poaceae</taxon>
        <taxon>BOP clade</taxon>
        <taxon>Oryzoideae</taxon>
        <taxon>Oryzeae</taxon>
        <taxon>Oryzinae</taxon>
        <taxon>Leersia</taxon>
    </lineage>
</organism>
<evidence type="ECO:0000313" key="1">
    <source>
        <dbReference type="EnsemblPlants" id="LPERR11G10070.1"/>
    </source>
</evidence>
<dbReference type="Proteomes" id="UP000032180">
    <property type="component" value="Chromosome 11"/>
</dbReference>